<evidence type="ECO:0000313" key="2">
    <source>
        <dbReference type="EMBL" id="CAH1974110.1"/>
    </source>
</evidence>
<protein>
    <submittedName>
        <fullName evidence="2">Uncharacterized protein</fullName>
    </submittedName>
</protein>
<feature type="compositionally biased region" description="Acidic residues" evidence="1">
    <location>
        <begin position="31"/>
        <end position="40"/>
    </location>
</feature>
<dbReference type="Proteomes" id="UP001152888">
    <property type="component" value="Unassembled WGS sequence"/>
</dbReference>
<dbReference type="AlphaFoldDB" id="A0A9P0KH24"/>
<reference evidence="2" key="1">
    <citation type="submission" date="2022-03" db="EMBL/GenBank/DDBJ databases">
        <authorList>
            <person name="Sayadi A."/>
        </authorList>
    </citation>
    <scope>NUCLEOTIDE SEQUENCE</scope>
</reference>
<proteinExistence type="predicted"/>
<accession>A0A9P0KH24</accession>
<dbReference type="EMBL" id="CAKOFQ010006818">
    <property type="protein sequence ID" value="CAH1974110.1"/>
    <property type="molecule type" value="Genomic_DNA"/>
</dbReference>
<feature type="region of interest" description="Disordered" evidence="1">
    <location>
        <begin position="14"/>
        <end position="79"/>
    </location>
</feature>
<evidence type="ECO:0000256" key="1">
    <source>
        <dbReference type="SAM" id="MobiDB-lite"/>
    </source>
</evidence>
<sequence>MFFAHPQALLLSESMVNDADENDSSTVQDIFDSDDTDEDPNYLSETESESSSQSESVSANSLAIGSLGSQQGAGNASRN</sequence>
<name>A0A9P0KH24_ACAOB</name>
<comment type="caution">
    <text evidence="2">The sequence shown here is derived from an EMBL/GenBank/DDBJ whole genome shotgun (WGS) entry which is preliminary data.</text>
</comment>
<gene>
    <name evidence="2" type="ORF">ACAOBT_LOCUS10896</name>
</gene>
<feature type="compositionally biased region" description="Low complexity" evidence="1">
    <location>
        <begin position="49"/>
        <end position="61"/>
    </location>
</feature>
<keyword evidence="3" id="KW-1185">Reference proteome</keyword>
<evidence type="ECO:0000313" key="3">
    <source>
        <dbReference type="Proteomes" id="UP001152888"/>
    </source>
</evidence>
<organism evidence="2 3">
    <name type="scientific">Acanthoscelides obtectus</name>
    <name type="common">Bean weevil</name>
    <name type="synonym">Bruchus obtectus</name>
    <dbReference type="NCBI Taxonomy" id="200917"/>
    <lineage>
        <taxon>Eukaryota</taxon>
        <taxon>Metazoa</taxon>
        <taxon>Ecdysozoa</taxon>
        <taxon>Arthropoda</taxon>
        <taxon>Hexapoda</taxon>
        <taxon>Insecta</taxon>
        <taxon>Pterygota</taxon>
        <taxon>Neoptera</taxon>
        <taxon>Endopterygota</taxon>
        <taxon>Coleoptera</taxon>
        <taxon>Polyphaga</taxon>
        <taxon>Cucujiformia</taxon>
        <taxon>Chrysomeloidea</taxon>
        <taxon>Chrysomelidae</taxon>
        <taxon>Bruchinae</taxon>
        <taxon>Bruchini</taxon>
        <taxon>Acanthoscelides</taxon>
    </lineage>
</organism>
<feature type="compositionally biased region" description="Polar residues" evidence="1">
    <location>
        <begin position="67"/>
        <end position="79"/>
    </location>
</feature>